<dbReference type="Gene3D" id="2.60.120.200">
    <property type="match status" value="1"/>
</dbReference>
<proteinExistence type="predicted"/>
<sequence length="1408" mass="147367">MPLDDALATAKRTGEPVEATAAGTASQVVTARPDGQVELALSAVPIRKRVDGQWKSLDPTLVRQADGRITPSTTTHDITLSGGGTTPLVQMVRGDQSLTLTAPMTLPTPNLAGPTATYPGVLPGVDLTVTVSPEGGFSHVFVVRDATAAANPKLARLELPLTTRGLTLKADTAGNITGRDRRGTAVMTAPAAVMWDSTATQPTARQAAASDSTQSPSPAPSPSPSPSSSQAPGSAARTAPVEVQVTDSSLTLEPDPALLTDPKTVYPVYIDPTFTWTPYGSANTGWATISYQHQDTNYWKDTPDPNGRMQVGNAGSQRSNTLINFPVPYSTLKGAEINSATFKIRNTWSWSCTAKTVNVYGPGTTLTSSNATWNYWEGVSKGTAIASKSFAYGYSGCNANDVSFDIIDRIKADVAENRGTRTVWMVAANEATDTQSWKEFLETSPTLTILYNHKPNTPTGMTTSPVTSCTAATPTVVGDADVRLYAPVSDRNGGVLGVSFKLWKTSDSTQTALASSDPNLLTYPSGSTAVLIVPVAKLQAAASGQLTTFSWKVQATDFRTPSDWSATCKFTFDPSRPGQPSVTQPTVPTVIGQPATFTFSKASGTTPSAYVYQLNAGPPIDVAADTSGNATVSVVPTRYTNTLTVTSASAGGNIGESASITFNSAAPTPAADGDMTGDGVADLVTVGGTHDLPAGLWLATGGAAIGISRAATNIGAHGFHVGATAGPDNYTGTQVSTGRFFGEGLQDILVYQTTGDNAGGASILRGNGDGSTIHGQRDENRVPIIADLLLDMNSNSPRQLTAAGDPRGTGFPDLIGISGDATNGYSLLYYPVGLTAGDYWQTQPIDTPTPAGGSDWDNWTIATAQTSTGTAMFLWNPGTGALHLWNQFTFNPETSELSYTPYTLRATGWNTSATLGLRAADIDGNGTPDLWTVGAGSSATPWHVTNLTISENGNTGTIAAAPAQTLITSNHTWQLNDAESGAVTTAEDTSGTLHATATGGVTWSTGDTFSPNADFNGSNGGLSTTGSAAATNADFTVSVWAKPTAYGGTLLSQDGVNTYGYKLWTDASDKSWRVAMPRTDVTSPVFDVVTAGPNSARLGIWTHLTVTYEKTTSTLTLYVNGANVGHTKPAATWNANSSFRIGHHRAAGANGGWYTGALALAQTWNTVSTGNVTLIGALSDGRLTYTQIDSDTGDRTKKLVSASTLGFTPKAMAVINATTLLVTNTTGKLYRVDILTADLALRFSPPVELFSSGWTHDRLTYDGTGKLFGIAAGNLRRYDITSSKPTSANIINNTYIDSGFTLDTLTATGPSWILGTTSDGRLMSYKINGPANWLDYTLRSSTWNIMTQLASPGGGVYYGRRTDTGLGRYVDTNPYDGSGSDIVFYPTDPVNASGWNEILLGAQPNTLG</sequence>
<dbReference type="SUPFAM" id="SSF49899">
    <property type="entry name" value="Concanavalin A-like lectins/glucanases"/>
    <property type="match status" value="1"/>
</dbReference>
<dbReference type="InterPro" id="IPR013320">
    <property type="entry name" value="ConA-like_dom_sf"/>
</dbReference>
<reference evidence="5 6" key="1">
    <citation type="submission" date="2020-03" db="EMBL/GenBank/DDBJ databases">
        <title>WGS of actinomycetes isolated from Thailand.</title>
        <authorList>
            <person name="Thawai C."/>
        </authorList>
    </citation>
    <scope>NUCLEOTIDE SEQUENCE [LARGE SCALE GENOMIC DNA]</scope>
    <source>
        <strain evidence="5 6">HSS6-12</strain>
    </source>
</reference>
<dbReference type="SUPFAM" id="SSF69318">
    <property type="entry name" value="Integrin alpha N-terminal domain"/>
    <property type="match status" value="1"/>
</dbReference>
<evidence type="ECO:0000256" key="2">
    <source>
        <dbReference type="ARBA" id="ARBA00023157"/>
    </source>
</evidence>
<keyword evidence="1" id="KW-0732">Signal</keyword>
<feature type="region of interest" description="Disordered" evidence="3">
    <location>
        <begin position="193"/>
        <end position="240"/>
    </location>
</feature>
<dbReference type="InterPro" id="IPR028994">
    <property type="entry name" value="Integrin_alpha_N"/>
</dbReference>
<evidence type="ECO:0000313" key="6">
    <source>
        <dbReference type="Proteomes" id="UP000783871"/>
    </source>
</evidence>
<comment type="caution">
    <text evidence="5">The sequence shown here is derived from an EMBL/GenBank/DDBJ whole genome shotgun (WGS) entry which is preliminary data.</text>
</comment>
<accession>A0ABX0ZIE2</accession>
<feature type="region of interest" description="Disordered" evidence="3">
    <location>
        <begin position="1"/>
        <end position="26"/>
    </location>
</feature>
<dbReference type="EMBL" id="JAATEO010000051">
    <property type="protein sequence ID" value="NJP35693.1"/>
    <property type="molecule type" value="Genomic_DNA"/>
</dbReference>
<evidence type="ECO:0000256" key="1">
    <source>
        <dbReference type="ARBA" id="ARBA00022729"/>
    </source>
</evidence>
<feature type="compositionally biased region" description="Low complexity" evidence="3">
    <location>
        <begin position="226"/>
        <end position="236"/>
    </location>
</feature>
<feature type="compositionally biased region" description="Low complexity" evidence="3">
    <location>
        <begin position="198"/>
        <end position="216"/>
    </location>
</feature>
<protein>
    <recommendedName>
        <fullName evidence="4">LamG-like jellyroll fold domain-containing protein</fullName>
    </recommendedName>
</protein>
<evidence type="ECO:0000256" key="3">
    <source>
        <dbReference type="SAM" id="MobiDB-lite"/>
    </source>
</evidence>
<feature type="domain" description="LamG-like jellyroll fold" evidence="4">
    <location>
        <begin position="1033"/>
        <end position="1171"/>
    </location>
</feature>
<organism evidence="5 6">
    <name type="scientific">Micromonospora thermarum</name>
    <dbReference type="NCBI Taxonomy" id="2720024"/>
    <lineage>
        <taxon>Bacteria</taxon>
        <taxon>Bacillati</taxon>
        <taxon>Actinomycetota</taxon>
        <taxon>Actinomycetes</taxon>
        <taxon>Micromonosporales</taxon>
        <taxon>Micromonosporaceae</taxon>
        <taxon>Micromonospora</taxon>
    </lineage>
</organism>
<keyword evidence="2" id="KW-1015">Disulfide bond</keyword>
<evidence type="ECO:0000259" key="4">
    <source>
        <dbReference type="SMART" id="SM00560"/>
    </source>
</evidence>
<dbReference type="SMART" id="SM00560">
    <property type="entry name" value="LamGL"/>
    <property type="match status" value="1"/>
</dbReference>
<name>A0ABX0ZIE2_9ACTN</name>
<gene>
    <name evidence="5" type="ORF">HCJ94_27950</name>
</gene>
<dbReference type="RefSeq" id="WP_168004009.1">
    <property type="nucleotide sequence ID" value="NZ_JAATEO010000051.1"/>
</dbReference>
<keyword evidence="6" id="KW-1185">Reference proteome</keyword>
<dbReference type="Pfam" id="PF13385">
    <property type="entry name" value="Laminin_G_3"/>
    <property type="match status" value="1"/>
</dbReference>
<evidence type="ECO:0000313" key="5">
    <source>
        <dbReference type="EMBL" id="NJP35693.1"/>
    </source>
</evidence>
<dbReference type="InterPro" id="IPR006558">
    <property type="entry name" value="LamG-like"/>
</dbReference>
<dbReference type="Proteomes" id="UP000783871">
    <property type="component" value="Unassembled WGS sequence"/>
</dbReference>